<reference evidence="1" key="1">
    <citation type="submission" date="2020-08" db="EMBL/GenBank/DDBJ databases">
        <title>Complete genome sequence of Weissella confusa strain FS54 provides insights into metabolic potential.</title>
        <authorList>
            <person name="Fhoula I."/>
            <person name="Najjari A."/>
            <person name="Lekired A."/>
            <person name="Bessrour-Aouam N."/>
            <person name="Jaballah S."/>
            <person name="Klibi N."/>
            <person name="Ouzari H.-I."/>
        </authorList>
    </citation>
    <scope>NUCLEOTIDE SEQUENCE</scope>
    <source>
        <strain evidence="1">FS54</strain>
    </source>
</reference>
<dbReference type="EMBL" id="JACSZT010000003">
    <property type="protein sequence ID" value="MBC6498308.1"/>
    <property type="molecule type" value="Genomic_DNA"/>
</dbReference>
<gene>
    <name evidence="1" type="ORF">H7R52_03120</name>
</gene>
<evidence type="ECO:0000313" key="2">
    <source>
        <dbReference type="Proteomes" id="UP000650485"/>
    </source>
</evidence>
<organism evidence="1 2">
    <name type="scientific">Weissella confusa</name>
    <name type="common">Lactobacillus confusus</name>
    <dbReference type="NCBI Taxonomy" id="1583"/>
    <lineage>
        <taxon>Bacteria</taxon>
        <taxon>Bacillati</taxon>
        <taxon>Bacillota</taxon>
        <taxon>Bacilli</taxon>
        <taxon>Lactobacillales</taxon>
        <taxon>Lactobacillaceae</taxon>
        <taxon>Weissella</taxon>
    </lineage>
</organism>
<proteinExistence type="predicted"/>
<accession>A0A923SNW8</accession>
<dbReference type="AlphaFoldDB" id="A0A923SNW8"/>
<comment type="caution">
    <text evidence="1">The sequence shown here is derived from an EMBL/GenBank/DDBJ whole genome shotgun (WGS) entry which is preliminary data.</text>
</comment>
<dbReference type="Proteomes" id="UP000650485">
    <property type="component" value="Unassembled WGS sequence"/>
</dbReference>
<sequence>MLKQQILDVEKRVYHSTNGEVVTTYYVSAMSKINEIDFEFVPSNNLILNLQWFGDGVNLPLQTIAQNWRNYSRQTPHQTSYSLPNKQQMPLSNAEALTVVTEYANPIKFKSDVDEAGGVDLKRILEPVIGNIPNDLN</sequence>
<evidence type="ECO:0000313" key="1">
    <source>
        <dbReference type="EMBL" id="MBC6498308.1"/>
    </source>
</evidence>
<name>A0A923SNW8_WEICO</name>
<protein>
    <submittedName>
        <fullName evidence="1">Uncharacterized protein</fullName>
    </submittedName>
</protein>